<dbReference type="EMBL" id="HE576759">
    <property type="protein sequence ID" value="CCC71504.1"/>
    <property type="molecule type" value="Genomic_DNA"/>
</dbReference>
<dbReference type="eggNOG" id="KOG0201">
    <property type="taxonomic scope" value="Eukaryota"/>
</dbReference>
<dbReference type="Gene3D" id="1.10.510.10">
    <property type="entry name" value="Transferase(Phosphotransferase) domain 1"/>
    <property type="match status" value="1"/>
</dbReference>
<dbReference type="Pfam" id="PF00069">
    <property type="entry name" value="Pkinase"/>
    <property type="match status" value="1"/>
</dbReference>
<feature type="compositionally biased region" description="Low complexity" evidence="11">
    <location>
        <begin position="776"/>
        <end position="785"/>
    </location>
</feature>
<comment type="catalytic activity">
    <reaction evidence="8">
        <text>L-threonyl-[protein] + ATP = O-phospho-L-threonyl-[protein] + ADP + H(+)</text>
        <dbReference type="Rhea" id="RHEA:46608"/>
        <dbReference type="Rhea" id="RHEA-COMP:11060"/>
        <dbReference type="Rhea" id="RHEA-COMP:11605"/>
        <dbReference type="ChEBI" id="CHEBI:15378"/>
        <dbReference type="ChEBI" id="CHEBI:30013"/>
        <dbReference type="ChEBI" id="CHEBI:30616"/>
        <dbReference type="ChEBI" id="CHEBI:61977"/>
        <dbReference type="ChEBI" id="CHEBI:456216"/>
        <dbReference type="EC" id="2.7.11.1"/>
    </reaction>
</comment>
<gene>
    <name evidence="13" type="primary">NCAS0H01940</name>
    <name evidence="13" type="ordered locus">NCAS_0H01940</name>
</gene>
<dbReference type="GO" id="GO:0005933">
    <property type="term" value="C:cellular bud"/>
    <property type="evidence" value="ECO:0007669"/>
    <property type="project" value="EnsemblFungi"/>
</dbReference>
<evidence type="ECO:0000256" key="3">
    <source>
        <dbReference type="ARBA" id="ARBA00022527"/>
    </source>
</evidence>
<evidence type="ECO:0000256" key="2">
    <source>
        <dbReference type="ARBA" id="ARBA00012513"/>
    </source>
</evidence>
<evidence type="ECO:0000256" key="1">
    <source>
        <dbReference type="ARBA" id="ARBA00008874"/>
    </source>
</evidence>
<dbReference type="InterPro" id="IPR008271">
    <property type="entry name" value="Ser/Thr_kinase_AS"/>
</dbReference>
<dbReference type="KEGG" id="ncs:NCAS_0H01940"/>
<feature type="region of interest" description="Disordered" evidence="11">
    <location>
        <begin position="607"/>
        <end position="646"/>
    </location>
</feature>
<evidence type="ECO:0000256" key="10">
    <source>
        <dbReference type="PROSITE-ProRule" id="PRU10141"/>
    </source>
</evidence>
<evidence type="ECO:0000256" key="8">
    <source>
        <dbReference type="ARBA" id="ARBA00047899"/>
    </source>
</evidence>
<dbReference type="FunFam" id="1.10.510.10:FF:000499">
    <property type="entry name" value="Serine/threonine-protein kinase KIC1"/>
    <property type="match status" value="1"/>
</dbReference>
<comment type="similarity">
    <text evidence="1">Belongs to the protein kinase superfamily. STE Ser/Thr protein kinase family. STE20 subfamily.</text>
</comment>
<dbReference type="GO" id="GO:0005524">
    <property type="term" value="F:ATP binding"/>
    <property type="evidence" value="ECO:0007669"/>
    <property type="project" value="UniProtKB-UniRule"/>
</dbReference>
<dbReference type="InterPro" id="IPR000719">
    <property type="entry name" value="Prot_kinase_dom"/>
</dbReference>
<dbReference type="HOGENOM" id="CLU_009125_1_0_1"/>
<dbReference type="InParanoid" id="G0VJ26"/>
<keyword evidence="7 10" id="KW-0067">ATP-binding</keyword>
<evidence type="ECO:0000259" key="12">
    <source>
        <dbReference type="PROSITE" id="PS50011"/>
    </source>
</evidence>
<feature type="binding site" evidence="10">
    <location>
        <position position="66"/>
    </location>
    <ligand>
        <name>ATP</name>
        <dbReference type="ChEBI" id="CHEBI:30616"/>
    </ligand>
</feature>
<dbReference type="OMA" id="IMEGVYY"/>
<evidence type="ECO:0000313" key="13">
    <source>
        <dbReference type="EMBL" id="CCC71504.1"/>
    </source>
</evidence>
<dbReference type="FunCoup" id="G0VJ26">
    <property type="interactions" value="344"/>
</dbReference>
<sequence length="1015" mass="111307">MKRSGSTSTSGPITNGKPRASSLPKKQTSDQDVNSMFRRTEVIGRGKFGIVYKGYHVRTKQIYAIKVLNLDSDEDEVEDVQREVQFLSSLKQIPNITRYYGSYLKDTSLWIIMEYCAGGSLRSLLRPGKIDEKYIGVIMRELLVALKYIHKDNVIHRDIKAANVLITNEGSVKLCDFGVAAQLNQSTLRRQTMAGTPYWMAPEVIMEGVYYDTKVDIWSLGITAYEIATGNPPYCEVEALRAMQLITKSKPPRLESRSYTPLLKEFIALCLDEDPKERLSAEELSKTKFIKAHKLTPVSILKELISRYLLFRDRNKASSKEEDGMVAEGNRNIDHVQEKEENGPDNNGEKSHPVTTTDEHTENVGQENIDVKWDFDSLSSSEYIIENNINIDAIPEESTMDWTTEQQEQFNYAYPEEDQYYYHPTNNNIKTLYQSTTMGKNHPSTVYHNSTLNAPMNSTANFNTKMMMGTGTTGTHTNAGNVNTGTHNTAMATKRTETRAPKQLLELFEENDVINEENEHSADIMRINNISSGPPPSLEQSLSSSVVDGSSGTRPHQTLMNANAYYSQSTSVLPTLQTKFNKPHKGPISAITTAPTSIEIEIPEELPVSSALTPNPPDDDNSSTKPRSSTVSVIPHPYQQPPGLSRRLTVSDSANNTEVSVNTSNMNKIVGEDGSIYSTSSVPTTISAVAAGKIHHRTPSPSRILVNNGVSPVRKVAISPTGSGSSLIKNVITAASNLGPPPIMKPISMEDTKDPLLQPLNANMSKNNNNGHQMGSSTNTTTATKETSRVNGDFKKNNPNLKLQMPLPTTHLRNKLLDSNPGSATSAPITIPNISTNLTTQLNENINQFGFNTSSVSNVPVSMTPISEKNIDFGARLKRSQSTSNRKASNSFGDHSTTSNGIASTVNNVAAAESVAPNGTPLQTIASSASIATYNSMVSGGSTSNKMHPPPNLLDMSIFQDMDFNNLGSGKHIDKKPQMLSELENLLRMFEEGLPAIEAALEKQLITTPGGAEDH</sequence>
<dbReference type="SMART" id="SM00220">
    <property type="entry name" value="S_TKc"/>
    <property type="match status" value="1"/>
</dbReference>
<dbReference type="InterPro" id="IPR050629">
    <property type="entry name" value="STE20/SPS1-PAK"/>
</dbReference>
<dbReference type="Gene3D" id="3.30.200.20">
    <property type="entry name" value="Phosphorylase Kinase, domain 1"/>
    <property type="match status" value="1"/>
</dbReference>
<keyword evidence="5 10" id="KW-0547">Nucleotide-binding</keyword>
<feature type="compositionally biased region" description="Polar residues" evidence="11">
    <location>
        <begin position="880"/>
        <end position="900"/>
    </location>
</feature>
<feature type="compositionally biased region" description="Polar residues" evidence="11">
    <location>
        <begin position="24"/>
        <end position="34"/>
    </location>
</feature>
<keyword evidence="3" id="KW-0723">Serine/threonine-protein kinase</keyword>
<evidence type="ECO:0000256" key="6">
    <source>
        <dbReference type="ARBA" id="ARBA00022777"/>
    </source>
</evidence>
<feature type="compositionally biased region" description="Polar residues" evidence="11">
    <location>
        <begin position="1"/>
        <end position="13"/>
    </location>
</feature>
<keyword evidence="4" id="KW-0808">Transferase</keyword>
<keyword evidence="14" id="KW-1185">Reference proteome</keyword>
<evidence type="ECO:0000256" key="5">
    <source>
        <dbReference type="ARBA" id="ARBA00022741"/>
    </source>
</evidence>
<accession>G0VJ26</accession>
<dbReference type="PROSITE" id="PS00108">
    <property type="entry name" value="PROTEIN_KINASE_ST"/>
    <property type="match status" value="1"/>
</dbReference>
<dbReference type="GO" id="GO:0007118">
    <property type="term" value="P:budding cell apical bud growth"/>
    <property type="evidence" value="ECO:0007669"/>
    <property type="project" value="EnsemblFungi"/>
</dbReference>
<feature type="compositionally biased region" description="Basic and acidic residues" evidence="11">
    <location>
        <begin position="786"/>
        <end position="796"/>
    </location>
</feature>
<reference evidence="13 14" key="1">
    <citation type="journal article" date="2011" name="Proc. Natl. Acad. Sci. U.S.A.">
        <title>Evolutionary erosion of yeast sex chromosomes by mating-type switching accidents.</title>
        <authorList>
            <person name="Gordon J.L."/>
            <person name="Armisen D."/>
            <person name="Proux-Wera E."/>
            <person name="Oheigeartaigh S.S."/>
            <person name="Byrne K.P."/>
            <person name="Wolfe K.H."/>
        </authorList>
    </citation>
    <scope>NUCLEOTIDE SEQUENCE [LARGE SCALE GENOMIC DNA]</scope>
    <source>
        <strain evidence="14">ATCC 76901 / BCRC 22586 / CBS 4309 / NBRC 1992 / NRRL Y-12630</strain>
    </source>
</reference>
<dbReference type="OrthoDB" id="248923at2759"/>
<dbReference type="PANTHER" id="PTHR48012">
    <property type="entry name" value="STERILE20-LIKE KINASE, ISOFORM B-RELATED"/>
    <property type="match status" value="1"/>
</dbReference>
<feature type="region of interest" description="Disordered" evidence="11">
    <location>
        <begin position="319"/>
        <end position="362"/>
    </location>
</feature>
<evidence type="ECO:0000256" key="11">
    <source>
        <dbReference type="SAM" id="MobiDB-lite"/>
    </source>
</evidence>
<dbReference type="PROSITE" id="PS50011">
    <property type="entry name" value="PROTEIN_KINASE_DOM"/>
    <property type="match status" value="1"/>
</dbReference>
<dbReference type="InterPro" id="IPR017441">
    <property type="entry name" value="Protein_kinase_ATP_BS"/>
</dbReference>
<dbReference type="GeneID" id="96905182"/>
<dbReference type="EC" id="2.7.11.1" evidence="2"/>
<evidence type="ECO:0000256" key="9">
    <source>
        <dbReference type="ARBA" id="ARBA00048679"/>
    </source>
</evidence>
<feature type="compositionally biased region" description="Polar residues" evidence="11">
    <location>
        <begin position="623"/>
        <end position="632"/>
    </location>
</feature>
<feature type="compositionally biased region" description="Polar residues" evidence="11">
    <location>
        <begin position="765"/>
        <end position="775"/>
    </location>
</feature>
<comment type="catalytic activity">
    <reaction evidence="9">
        <text>L-seryl-[protein] + ATP = O-phospho-L-seryl-[protein] + ADP + H(+)</text>
        <dbReference type="Rhea" id="RHEA:17989"/>
        <dbReference type="Rhea" id="RHEA-COMP:9863"/>
        <dbReference type="Rhea" id="RHEA-COMP:11604"/>
        <dbReference type="ChEBI" id="CHEBI:15378"/>
        <dbReference type="ChEBI" id="CHEBI:29999"/>
        <dbReference type="ChEBI" id="CHEBI:30616"/>
        <dbReference type="ChEBI" id="CHEBI:83421"/>
        <dbReference type="ChEBI" id="CHEBI:456216"/>
        <dbReference type="EC" id="2.7.11.1"/>
    </reaction>
</comment>
<dbReference type="SUPFAM" id="SSF56112">
    <property type="entry name" value="Protein kinase-like (PK-like)"/>
    <property type="match status" value="1"/>
</dbReference>
<name>G0VJ26_NAUCA</name>
<organism evidence="13 14">
    <name type="scientific">Naumovozyma castellii</name>
    <name type="common">Yeast</name>
    <name type="synonym">Saccharomyces castellii</name>
    <dbReference type="NCBI Taxonomy" id="27288"/>
    <lineage>
        <taxon>Eukaryota</taxon>
        <taxon>Fungi</taxon>
        <taxon>Dikarya</taxon>
        <taxon>Ascomycota</taxon>
        <taxon>Saccharomycotina</taxon>
        <taxon>Saccharomycetes</taxon>
        <taxon>Saccharomycetales</taxon>
        <taxon>Saccharomycetaceae</taxon>
        <taxon>Naumovozyma</taxon>
    </lineage>
</organism>
<dbReference type="AlphaFoldDB" id="G0VJ26"/>
<dbReference type="GO" id="GO:0000131">
    <property type="term" value="C:incipient cellular bud site"/>
    <property type="evidence" value="ECO:0007669"/>
    <property type="project" value="EnsemblFungi"/>
</dbReference>
<feature type="compositionally biased region" description="Basic and acidic residues" evidence="11">
    <location>
        <begin position="331"/>
        <end position="362"/>
    </location>
</feature>
<evidence type="ECO:0000313" key="14">
    <source>
        <dbReference type="Proteomes" id="UP000001640"/>
    </source>
</evidence>
<dbReference type="GO" id="GO:0043332">
    <property type="term" value="C:mating projection tip"/>
    <property type="evidence" value="ECO:0007669"/>
    <property type="project" value="EnsemblFungi"/>
</dbReference>
<proteinExistence type="inferred from homology"/>
<feature type="region of interest" description="Disordered" evidence="11">
    <location>
        <begin position="1"/>
        <end position="34"/>
    </location>
</feature>
<dbReference type="Proteomes" id="UP000001640">
    <property type="component" value="Chromosome 8"/>
</dbReference>
<feature type="region of interest" description="Disordered" evidence="11">
    <location>
        <begin position="765"/>
        <end position="807"/>
    </location>
</feature>
<evidence type="ECO:0000256" key="7">
    <source>
        <dbReference type="ARBA" id="ARBA00022840"/>
    </source>
</evidence>
<reference key="2">
    <citation type="submission" date="2011-08" db="EMBL/GenBank/DDBJ databases">
        <title>Genome sequence of Naumovozyma castellii.</title>
        <authorList>
            <person name="Gordon J.L."/>
            <person name="Armisen D."/>
            <person name="Proux-Wera E."/>
            <person name="OhEigeartaigh S.S."/>
            <person name="Byrne K.P."/>
            <person name="Wolfe K.H."/>
        </authorList>
    </citation>
    <scope>NUCLEOTIDE SEQUENCE</scope>
    <source>
        <strain>Type strain:CBS 4309</strain>
    </source>
</reference>
<dbReference type="GO" id="GO:0031505">
    <property type="term" value="P:fungal-type cell wall organization"/>
    <property type="evidence" value="ECO:0007669"/>
    <property type="project" value="EnsemblFungi"/>
</dbReference>
<dbReference type="PROSITE" id="PS00107">
    <property type="entry name" value="PROTEIN_KINASE_ATP"/>
    <property type="match status" value="1"/>
</dbReference>
<dbReference type="InterPro" id="IPR011009">
    <property type="entry name" value="Kinase-like_dom_sf"/>
</dbReference>
<feature type="region of interest" description="Disordered" evidence="11">
    <location>
        <begin position="529"/>
        <end position="557"/>
    </location>
</feature>
<dbReference type="RefSeq" id="XP_003677852.1">
    <property type="nucleotide sequence ID" value="XM_003677804.1"/>
</dbReference>
<dbReference type="GO" id="GO:0004674">
    <property type="term" value="F:protein serine/threonine kinase activity"/>
    <property type="evidence" value="ECO:0007669"/>
    <property type="project" value="UniProtKB-KW"/>
</dbReference>
<dbReference type="PANTHER" id="PTHR48012:SF10">
    <property type="entry name" value="FI20177P1"/>
    <property type="match status" value="1"/>
</dbReference>
<feature type="domain" description="Protein kinase" evidence="12">
    <location>
        <begin position="37"/>
        <end position="290"/>
    </location>
</feature>
<feature type="compositionally biased region" description="Low complexity" evidence="11">
    <location>
        <begin position="538"/>
        <end position="552"/>
    </location>
</feature>
<keyword evidence="6" id="KW-0418">Kinase</keyword>
<feature type="region of interest" description="Disordered" evidence="11">
    <location>
        <begin position="878"/>
        <end position="900"/>
    </location>
</feature>
<dbReference type="GO" id="GO:0005737">
    <property type="term" value="C:cytoplasm"/>
    <property type="evidence" value="ECO:0007669"/>
    <property type="project" value="TreeGrafter"/>
</dbReference>
<evidence type="ECO:0000256" key="4">
    <source>
        <dbReference type="ARBA" id="ARBA00022679"/>
    </source>
</evidence>
<protein>
    <recommendedName>
        <fullName evidence="2">non-specific serine/threonine protein kinase</fullName>
        <ecNumber evidence="2">2.7.11.1</ecNumber>
    </recommendedName>
</protein>
<dbReference type="STRING" id="1064592.G0VJ26"/>